<sequence>MDTSTIASIATEMSQVRIADAVQTAVLKKAMDIGASSALQLLQALPAPTPVSNPPHLGNSVDTFA</sequence>
<evidence type="ECO:0000313" key="2">
    <source>
        <dbReference type="Proteomes" id="UP000198607"/>
    </source>
</evidence>
<dbReference type="Pfam" id="PF14070">
    <property type="entry name" value="YjfB_motility"/>
    <property type="match status" value="1"/>
</dbReference>
<dbReference type="EMBL" id="FNCY01000011">
    <property type="protein sequence ID" value="SDI00289.1"/>
    <property type="molecule type" value="Genomic_DNA"/>
</dbReference>
<reference evidence="1 2" key="1">
    <citation type="submission" date="2016-10" db="EMBL/GenBank/DDBJ databases">
        <authorList>
            <person name="de Groot N.N."/>
        </authorList>
    </citation>
    <scope>NUCLEOTIDE SEQUENCE [LARGE SCALE GENOMIC DNA]</scope>
    <source>
        <strain evidence="1 2">DSM 5885</strain>
    </source>
</reference>
<protein>
    <submittedName>
        <fullName evidence="1">Putative motility protein</fullName>
    </submittedName>
</protein>
<organism evidence="1 2">
    <name type="scientific">Propionivibrio dicarboxylicus</name>
    <dbReference type="NCBI Taxonomy" id="83767"/>
    <lineage>
        <taxon>Bacteria</taxon>
        <taxon>Pseudomonadati</taxon>
        <taxon>Pseudomonadota</taxon>
        <taxon>Betaproteobacteria</taxon>
        <taxon>Rhodocyclales</taxon>
        <taxon>Rhodocyclaceae</taxon>
        <taxon>Propionivibrio</taxon>
    </lineage>
</organism>
<dbReference type="AlphaFoldDB" id="A0A1G8H139"/>
<dbReference type="Proteomes" id="UP000198607">
    <property type="component" value="Unassembled WGS sequence"/>
</dbReference>
<keyword evidence="2" id="KW-1185">Reference proteome</keyword>
<evidence type="ECO:0000313" key="1">
    <source>
        <dbReference type="EMBL" id="SDI00289.1"/>
    </source>
</evidence>
<gene>
    <name evidence="1" type="ORF">SAMN05660652_02703</name>
</gene>
<dbReference type="OrthoDB" id="8527899at2"/>
<proteinExistence type="predicted"/>
<name>A0A1G8H139_9RHOO</name>
<dbReference type="InterPro" id="IPR025906">
    <property type="entry name" value="YjfB_motility"/>
</dbReference>
<accession>A0A1G8H139</accession>